<evidence type="ECO:0000313" key="5">
    <source>
        <dbReference type="Proteomes" id="UP000267029"/>
    </source>
</evidence>
<proteinExistence type="predicted"/>
<organism evidence="4 5">
    <name type="scientific">Mesocestoides corti</name>
    <name type="common">Flatworm</name>
    <dbReference type="NCBI Taxonomy" id="53468"/>
    <lineage>
        <taxon>Eukaryota</taxon>
        <taxon>Metazoa</taxon>
        <taxon>Spiralia</taxon>
        <taxon>Lophotrochozoa</taxon>
        <taxon>Platyhelminthes</taxon>
        <taxon>Cestoda</taxon>
        <taxon>Eucestoda</taxon>
        <taxon>Cyclophyllidea</taxon>
        <taxon>Mesocestoididae</taxon>
        <taxon>Mesocestoides</taxon>
    </lineage>
</organism>
<feature type="region of interest" description="Disordered" evidence="1">
    <location>
        <begin position="75"/>
        <end position="94"/>
    </location>
</feature>
<name>A0A0R3UBF5_MESCO</name>
<dbReference type="EMBL" id="UXSR01001425">
    <property type="protein sequence ID" value="VDD78251.1"/>
    <property type="molecule type" value="Genomic_DNA"/>
</dbReference>
<dbReference type="Gene3D" id="2.10.25.10">
    <property type="entry name" value="Laminin"/>
    <property type="match status" value="1"/>
</dbReference>
<keyword evidence="2" id="KW-0812">Transmembrane</keyword>
<evidence type="ECO:0000313" key="4">
    <source>
        <dbReference type="EMBL" id="VDD78251.1"/>
    </source>
</evidence>
<evidence type="ECO:0000256" key="1">
    <source>
        <dbReference type="SAM" id="MobiDB-lite"/>
    </source>
</evidence>
<feature type="domain" description="EGF-like" evidence="3">
    <location>
        <begin position="242"/>
        <end position="253"/>
    </location>
</feature>
<dbReference type="OrthoDB" id="6267906at2759"/>
<evidence type="ECO:0000256" key="2">
    <source>
        <dbReference type="SAM" id="Phobius"/>
    </source>
</evidence>
<protein>
    <recommendedName>
        <fullName evidence="3">EGF-like domain-containing protein</fullName>
    </recommendedName>
</protein>
<dbReference type="Proteomes" id="UP000267029">
    <property type="component" value="Unassembled WGS sequence"/>
</dbReference>
<accession>A0A0R3UBF5</accession>
<keyword evidence="2" id="KW-1133">Transmembrane helix</keyword>
<dbReference type="InterPro" id="IPR000742">
    <property type="entry name" value="EGF"/>
</dbReference>
<dbReference type="AlphaFoldDB" id="A0A0R3UBF5"/>
<keyword evidence="5" id="KW-1185">Reference proteome</keyword>
<gene>
    <name evidence="4" type="ORF">MCOS_LOCUS4254</name>
</gene>
<reference evidence="4 5" key="1">
    <citation type="submission" date="2018-10" db="EMBL/GenBank/DDBJ databases">
        <authorList>
            <consortium name="Pathogen Informatics"/>
        </authorList>
    </citation>
    <scope>NUCLEOTIDE SEQUENCE [LARGE SCALE GENOMIC DNA]</scope>
</reference>
<dbReference type="PROSITE" id="PS00022">
    <property type="entry name" value="EGF_1"/>
    <property type="match status" value="1"/>
</dbReference>
<keyword evidence="2" id="KW-0472">Membrane</keyword>
<evidence type="ECO:0000259" key="3">
    <source>
        <dbReference type="PROSITE" id="PS00022"/>
    </source>
</evidence>
<feature type="transmembrane region" description="Helical" evidence="2">
    <location>
        <begin position="41"/>
        <end position="63"/>
    </location>
</feature>
<sequence>MTSCVSGCTTFVTAATVLNHVQHLTRTDAINYRHYHQQLSFTVAVIGTGTLINLTILVPLTQWTEWLRHRKRHFDLSPSSADPPPSPHTTQTMTQPHGVWLSNKYFGVGDHGIYVTTSRGDLRHGAKSSQEVSARLSPGSYRVRYGRASQSASVTSYREATKHALQSSQTLWAPGTALPGVPPSRITGAKRNTRGHKGCAQRPLGRRLHSECPSGTPTCSHGRCILQTRLDDSGFRVTEEKCICEPDYYGEACTLFIQHDFANPLVISPSSGRQRFFEGPLEHDPVNEKHSFTGAV</sequence>